<evidence type="ECO:0000256" key="6">
    <source>
        <dbReference type="ARBA" id="ARBA00022840"/>
    </source>
</evidence>
<reference evidence="11 12" key="1">
    <citation type="submission" date="2019-03" db="EMBL/GenBank/DDBJ databases">
        <title>Genomic Encyclopedia of Type Strains, Phase IV (KMG-IV): sequencing the most valuable type-strain genomes for metagenomic binning, comparative biology and taxonomic classification.</title>
        <authorList>
            <person name="Goeker M."/>
        </authorList>
    </citation>
    <scope>NUCLEOTIDE SEQUENCE [LARGE SCALE GENOMIC DNA]</scope>
    <source>
        <strain evidence="11 12">DSM 19377</strain>
    </source>
</reference>
<keyword evidence="5 10" id="KW-0862">Zinc</keyword>
<dbReference type="GO" id="GO:0005524">
    <property type="term" value="F:ATP binding"/>
    <property type="evidence" value="ECO:0007669"/>
    <property type="project" value="UniProtKB-UniRule"/>
</dbReference>
<feature type="binding site" evidence="10">
    <location>
        <position position="198"/>
    </location>
    <ligand>
        <name>Zn(2+)</name>
        <dbReference type="ChEBI" id="CHEBI:29105"/>
    </ligand>
</feature>
<dbReference type="Pfam" id="PF06508">
    <property type="entry name" value="QueC"/>
    <property type="match status" value="1"/>
</dbReference>
<dbReference type="GO" id="GO:0008270">
    <property type="term" value="F:zinc ion binding"/>
    <property type="evidence" value="ECO:0007669"/>
    <property type="project" value="UniProtKB-UniRule"/>
</dbReference>
<evidence type="ECO:0000256" key="10">
    <source>
        <dbReference type="HAMAP-Rule" id="MF_01633"/>
    </source>
</evidence>
<keyword evidence="4 10" id="KW-0547">Nucleotide-binding</keyword>
<comment type="catalytic activity">
    <reaction evidence="9 10">
        <text>7-carboxy-7-carbaguanine + NH4(+) + 2 ATP = 7-cyano-7-carbaguanine + 2 AMP + 2 diphosphate + 2 H(+)</text>
        <dbReference type="Rhea" id="RHEA:27982"/>
        <dbReference type="ChEBI" id="CHEBI:15378"/>
        <dbReference type="ChEBI" id="CHEBI:28938"/>
        <dbReference type="ChEBI" id="CHEBI:30616"/>
        <dbReference type="ChEBI" id="CHEBI:33019"/>
        <dbReference type="ChEBI" id="CHEBI:45075"/>
        <dbReference type="ChEBI" id="CHEBI:61036"/>
        <dbReference type="ChEBI" id="CHEBI:456215"/>
        <dbReference type="EC" id="6.3.4.20"/>
    </reaction>
</comment>
<comment type="cofactor">
    <cofactor evidence="10">
        <name>Zn(2+)</name>
        <dbReference type="ChEBI" id="CHEBI:29105"/>
    </cofactor>
    <text evidence="10">Binds 1 zinc ion per subunit.</text>
</comment>
<organism evidence="11 12">
    <name type="scientific">Scopulibacillus darangshiensis</name>
    <dbReference type="NCBI Taxonomy" id="442528"/>
    <lineage>
        <taxon>Bacteria</taxon>
        <taxon>Bacillati</taxon>
        <taxon>Bacillota</taxon>
        <taxon>Bacilli</taxon>
        <taxon>Bacillales</taxon>
        <taxon>Sporolactobacillaceae</taxon>
        <taxon>Scopulibacillus</taxon>
    </lineage>
</organism>
<evidence type="ECO:0000256" key="2">
    <source>
        <dbReference type="ARBA" id="ARBA00022598"/>
    </source>
</evidence>
<dbReference type="GO" id="GO:0016879">
    <property type="term" value="F:ligase activity, forming carbon-nitrogen bonds"/>
    <property type="evidence" value="ECO:0007669"/>
    <property type="project" value="UniProtKB-UniRule"/>
</dbReference>
<evidence type="ECO:0000256" key="9">
    <source>
        <dbReference type="ARBA" id="ARBA00047890"/>
    </source>
</evidence>
<evidence type="ECO:0000256" key="8">
    <source>
        <dbReference type="ARBA" id="ARBA00039149"/>
    </source>
</evidence>
<dbReference type="EMBL" id="SLXK01000008">
    <property type="protein sequence ID" value="TCP29850.1"/>
    <property type="molecule type" value="Genomic_DNA"/>
</dbReference>
<dbReference type="InterPro" id="IPR014729">
    <property type="entry name" value="Rossmann-like_a/b/a_fold"/>
</dbReference>
<dbReference type="Gene3D" id="3.40.50.620">
    <property type="entry name" value="HUPs"/>
    <property type="match status" value="1"/>
</dbReference>
<dbReference type="UniPathway" id="UPA00391"/>
<dbReference type="CDD" id="cd01995">
    <property type="entry name" value="QueC-like"/>
    <property type="match status" value="1"/>
</dbReference>
<evidence type="ECO:0000313" key="12">
    <source>
        <dbReference type="Proteomes" id="UP000295416"/>
    </source>
</evidence>
<dbReference type="HAMAP" id="MF_01633">
    <property type="entry name" value="QueC"/>
    <property type="match status" value="1"/>
</dbReference>
<keyword evidence="3 10" id="KW-0479">Metal-binding</keyword>
<dbReference type="PIRSF" id="PIRSF006293">
    <property type="entry name" value="ExsB"/>
    <property type="match status" value="1"/>
</dbReference>
<feature type="binding site" evidence="10">
    <location>
        <position position="190"/>
    </location>
    <ligand>
        <name>Zn(2+)</name>
        <dbReference type="ChEBI" id="CHEBI:29105"/>
    </ligand>
</feature>
<sequence>MEEKAVIVLSGGLDSTTCMGIAKNEGYELYPITFQYGQRHDREVEQAKKIAEHYDIREHRIVDISFFQQIGGSALTDQSIDVPETMVEGDIPVTYVPARNMIFLSLASAYAEVIGAEAIYIGVSSVDYSGYPDCRPEFIKSMNKTVNLATKVGVSDKGMVINTPLMHLTKAETIIEGIKLNVPYHLTTSCYNGEDKACGTCDSCQLRLKGFLEAGEKDPIPYKDR</sequence>
<dbReference type="NCBIfam" id="TIGR00364">
    <property type="entry name" value="7-cyano-7-deazaguanine synthase QueC"/>
    <property type="match status" value="1"/>
</dbReference>
<dbReference type="GO" id="GO:0008616">
    <property type="term" value="P:tRNA queuosine(34) biosynthetic process"/>
    <property type="evidence" value="ECO:0007669"/>
    <property type="project" value="UniProtKB-UniRule"/>
</dbReference>
<dbReference type="PANTHER" id="PTHR42914">
    <property type="entry name" value="7-CYANO-7-DEAZAGUANINE SYNTHASE"/>
    <property type="match status" value="1"/>
</dbReference>
<proteinExistence type="inferred from homology"/>
<dbReference type="AlphaFoldDB" id="A0A4R2P4V5"/>
<evidence type="ECO:0000256" key="1">
    <source>
        <dbReference type="ARBA" id="ARBA00005061"/>
    </source>
</evidence>
<accession>A0A4R2P4V5</accession>
<evidence type="ECO:0000256" key="3">
    <source>
        <dbReference type="ARBA" id="ARBA00022723"/>
    </source>
</evidence>
<dbReference type="OrthoDB" id="9789567at2"/>
<dbReference type="PANTHER" id="PTHR42914:SF1">
    <property type="entry name" value="7-CYANO-7-DEAZAGUANINE SYNTHASE"/>
    <property type="match status" value="1"/>
</dbReference>
<comment type="function">
    <text evidence="10">Catalyzes the ATP-dependent conversion of 7-carboxy-7-deazaguanine (CDG) to 7-cyano-7-deazaguanine (preQ(0)).</text>
</comment>
<keyword evidence="2 10" id="KW-0436">Ligase</keyword>
<feature type="binding site" evidence="10">
    <location>
        <position position="201"/>
    </location>
    <ligand>
        <name>Zn(2+)</name>
        <dbReference type="ChEBI" id="CHEBI:29105"/>
    </ligand>
</feature>
<comment type="caution">
    <text evidence="11">The sequence shown here is derived from an EMBL/GenBank/DDBJ whole genome shotgun (WGS) entry which is preliminary data.</text>
</comment>
<dbReference type="Proteomes" id="UP000295416">
    <property type="component" value="Unassembled WGS sequence"/>
</dbReference>
<comment type="pathway">
    <text evidence="1 10">Purine metabolism; 7-cyano-7-deazaguanine biosynthesis.</text>
</comment>
<feature type="binding site" evidence="10">
    <location>
        <position position="204"/>
    </location>
    <ligand>
        <name>Zn(2+)</name>
        <dbReference type="ChEBI" id="CHEBI:29105"/>
    </ligand>
</feature>
<evidence type="ECO:0000256" key="4">
    <source>
        <dbReference type="ARBA" id="ARBA00022741"/>
    </source>
</evidence>
<evidence type="ECO:0000313" key="11">
    <source>
        <dbReference type="EMBL" id="TCP29850.1"/>
    </source>
</evidence>
<keyword evidence="6 10" id="KW-0067">ATP-binding</keyword>
<dbReference type="InterPro" id="IPR018317">
    <property type="entry name" value="QueC"/>
</dbReference>
<dbReference type="EC" id="6.3.4.20" evidence="8 10"/>
<protein>
    <recommendedName>
        <fullName evidence="8 10">7-cyano-7-deazaguanine synthase</fullName>
        <ecNumber evidence="8 10">6.3.4.20</ecNumber>
    </recommendedName>
    <alternativeName>
        <fullName evidence="10">7-cyano-7-carbaguanine synthase</fullName>
    </alternativeName>
    <alternativeName>
        <fullName evidence="10">PreQ(0) synthase</fullName>
    </alternativeName>
    <alternativeName>
        <fullName evidence="10">Queuosine biosynthesis protein QueC</fullName>
    </alternativeName>
</protein>
<evidence type="ECO:0000256" key="7">
    <source>
        <dbReference type="ARBA" id="ARBA00037993"/>
    </source>
</evidence>
<name>A0A4R2P4V5_9BACL</name>
<comment type="similarity">
    <text evidence="7 10">Belongs to the QueC family.</text>
</comment>
<comment type="subunit">
    <text evidence="10">Homodimer.</text>
</comment>
<dbReference type="RefSeq" id="WP_132745480.1">
    <property type="nucleotide sequence ID" value="NZ_SLXK01000008.1"/>
</dbReference>
<gene>
    <name evidence="10" type="primary">queC</name>
    <name evidence="11" type="ORF">EV207_108144</name>
</gene>
<keyword evidence="10" id="KW-0671">Queuosine biosynthesis</keyword>
<keyword evidence="12" id="KW-1185">Reference proteome</keyword>
<feature type="binding site" evidence="10">
    <location>
        <begin position="9"/>
        <end position="19"/>
    </location>
    <ligand>
        <name>ATP</name>
        <dbReference type="ChEBI" id="CHEBI:30616"/>
    </ligand>
</feature>
<dbReference type="SUPFAM" id="SSF52402">
    <property type="entry name" value="Adenine nucleotide alpha hydrolases-like"/>
    <property type="match status" value="1"/>
</dbReference>
<evidence type="ECO:0000256" key="5">
    <source>
        <dbReference type="ARBA" id="ARBA00022833"/>
    </source>
</evidence>